<comment type="subcellular location">
    <subcellularLocation>
        <location evidence="1">Nucleus</location>
    </subcellularLocation>
</comment>
<dbReference type="Gene3D" id="1.10.20.10">
    <property type="entry name" value="Histone, subunit A"/>
    <property type="match status" value="1"/>
</dbReference>
<dbReference type="STRING" id="1399860.A0A2C5Y8Z2"/>
<dbReference type="Pfam" id="PF07524">
    <property type="entry name" value="Bromo_TP"/>
    <property type="match status" value="1"/>
</dbReference>
<comment type="caution">
    <text evidence="7">The sequence shown here is derived from an EMBL/GenBank/DDBJ whole genome shotgun (WGS) entry which is preliminary data.</text>
</comment>
<feature type="region of interest" description="Disordered" evidence="5">
    <location>
        <begin position="184"/>
        <end position="207"/>
    </location>
</feature>
<evidence type="ECO:0000256" key="1">
    <source>
        <dbReference type="ARBA" id="ARBA00004123"/>
    </source>
</evidence>
<organism evidence="7 8">
    <name type="scientific">Ophiocordyceps australis</name>
    <dbReference type="NCBI Taxonomy" id="1399860"/>
    <lineage>
        <taxon>Eukaryota</taxon>
        <taxon>Fungi</taxon>
        <taxon>Dikarya</taxon>
        <taxon>Ascomycota</taxon>
        <taxon>Pezizomycotina</taxon>
        <taxon>Sordariomycetes</taxon>
        <taxon>Hypocreomycetidae</taxon>
        <taxon>Hypocreales</taxon>
        <taxon>Ophiocordycipitaceae</taxon>
        <taxon>Ophiocordyceps</taxon>
    </lineage>
</organism>
<proteinExistence type="predicted"/>
<name>A0A2C5Y8Z2_9HYPO</name>
<feature type="domain" description="Bromodomain associated" evidence="6">
    <location>
        <begin position="7"/>
        <end position="59"/>
    </location>
</feature>
<evidence type="ECO:0000256" key="3">
    <source>
        <dbReference type="ARBA" id="ARBA00023163"/>
    </source>
</evidence>
<gene>
    <name evidence="7" type="ORF">CDD81_4933</name>
</gene>
<evidence type="ECO:0000256" key="5">
    <source>
        <dbReference type="SAM" id="MobiDB-lite"/>
    </source>
</evidence>
<dbReference type="GO" id="GO:0005634">
    <property type="term" value="C:nucleus"/>
    <property type="evidence" value="ECO:0007669"/>
    <property type="project" value="UniProtKB-SubCell"/>
</dbReference>
<sequence length="237" mass="25293">MPGHPLFYQDLLRPVVLQILRAAGYHATRLGVVDWLTELMGRYMSRVCQQTAMHALHNHGDDLLLDGLEVDMSAVRAALDDMGALLPRSTGASGGEGEGGGVEEFVRWFEGGRNRDLMEAARDGDSDATDYLMALKRKHDKSADENRYHGTLLGRPLDSPCDVFAPGGPDASINDWMDKRSRACFETSPRGPAPNGHPSPSASSGLGSVDRAVTAAAAAAVVETAEAGGHVHLMDSS</sequence>
<keyword evidence="4" id="KW-0539">Nucleus</keyword>
<evidence type="ECO:0000313" key="8">
    <source>
        <dbReference type="Proteomes" id="UP000226192"/>
    </source>
</evidence>
<evidence type="ECO:0000256" key="2">
    <source>
        <dbReference type="ARBA" id="ARBA00023015"/>
    </source>
</evidence>
<dbReference type="OrthoDB" id="5402929at2759"/>
<dbReference type="Proteomes" id="UP000226192">
    <property type="component" value="Unassembled WGS sequence"/>
</dbReference>
<dbReference type="CDD" id="cd00076">
    <property type="entry name" value="HFD_SF"/>
    <property type="match status" value="1"/>
</dbReference>
<evidence type="ECO:0000256" key="4">
    <source>
        <dbReference type="ARBA" id="ARBA00023242"/>
    </source>
</evidence>
<dbReference type="InterPro" id="IPR006565">
    <property type="entry name" value="BTP"/>
</dbReference>
<dbReference type="InterPro" id="IPR009072">
    <property type="entry name" value="Histone-fold"/>
</dbReference>
<reference evidence="7 8" key="1">
    <citation type="submission" date="2017-06" db="EMBL/GenBank/DDBJ databases">
        <title>Ant-infecting Ophiocordyceps genomes reveal a high diversity of potential behavioral manipulation genes and a possible major role for enterotoxins.</title>
        <authorList>
            <person name="De Bekker C."/>
            <person name="Evans H.C."/>
            <person name="Brachmann A."/>
            <person name="Hughes D.P."/>
        </authorList>
    </citation>
    <scope>NUCLEOTIDE SEQUENCE [LARGE SCALE GENOMIC DNA]</scope>
    <source>
        <strain evidence="7 8">Map64</strain>
    </source>
</reference>
<keyword evidence="8" id="KW-1185">Reference proteome</keyword>
<keyword evidence="3" id="KW-0804">Transcription</keyword>
<evidence type="ECO:0000259" key="6">
    <source>
        <dbReference type="Pfam" id="PF07524"/>
    </source>
</evidence>
<accession>A0A2C5Y8Z2</accession>
<dbReference type="AlphaFoldDB" id="A0A2C5Y8Z2"/>
<dbReference type="EMBL" id="NJET01000035">
    <property type="protein sequence ID" value="PHH64186.1"/>
    <property type="molecule type" value="Genomic_DNA"/>
</dbReference>
<evidence type="ECO:0000313" key="7">
    <source>
        <dbReference type="EMBL" id="PHH64186.1"/>
    </source>
</evidence>
<protein>
    <recommendedName>
        <fullName evidence="6">Bromodomain associated domain-containing protein</fullName>
    </recommendedName>
</protein>
<keyword evidence="2" id="KW-0805">Transcription regulation</keyword>
<dbReference type="GO" id="GO:0046982">
    <property type="term" value="F:protein heterodimerization activity"/>
    <property type="evidence" value="ECO:0007669"/>
    <property type="project" value="InterPro"/>
</dbReference>